<name>A0A8S0STK9_OLEEU</name>
<feature type="non-terminal residue" evidence="2">
    <location>
        <position position="1"/>
    </location>
</feature>
<keyword evidence="3" id="KW-1185">Reference proteome</keyword>
<feature type="compositionally biased region" description="Polar residues" evidence="1">
    <location>
        <begin position="30"/>
        <end position="40"/>
    </location>
</feature>
<comment type="caution">
    <text evidence="2">The sequence shown here is derived from an EMBL/GenBank/DDBJ whole genome shotgun (WGS) entry which is preliminary data.</text>
</comment>
<dbReference type="EMBL" id="CACTIH010005523">
    <property type="protein sequence ID" value="CAA2996318.1"/>
    <property type="molecule type" value="Genomic_DNA"/>
</dbReference>
<sequence length="56" mass="6312">TKYEGILRWSLESNDDEQEVEDDIVHESPIASSTAQTSETRLGHSEGFLSQHHSAR</sequence>
<feature type="region of interest" description="Disordered" evidence="1">
    <location>
        <begin position="1"/>
        <end position="56"/>
    </location>
</feature>
<protein>
    <submittedName>
        <fullName evidence="2">Uncharacterized protein</fullName>
    </submittedName>
</protein>
<evidence type="ECO:0000313" key="2">
    <source>
        <dbReference type="EMBL" id="CAA2996318.1"/>
    </source>
</evidence>
<evidence type="ECO:0000313" key="3">
    <source>
        <dbReference type="Proteomes" id="UP000594638"/>
    </source>
</evidence>
<feature type="compositionally biased region" description="Acidic residues" evidence="1">
    <location>
        <begin position="13"/>
        <end position="24"/>
    </location>
</feature>
<dbReference type="AlphaFoldDB" id="A0A8S0STK9"/>
<gene>
    <name evidence="2" type="ORF">OLEA9_A013367</name>
</gene>
<reference evidence="2 3" key="1">
    <citation type="submission" date="2019-12" db="EMBL/GenBank/DDBJ databases">
        <authorList>
            <person name="Alioto T."/>
            <person name="Alioto T."/>
            <person name="Gomez Garrido J."/>
        </authorList>
    </citation>
    <scope>NUCLEOTIDE SEQUENCE [LARGE SCALE GENOMIC DNA]</scope>
</reference>
<accession>A0A8S0STK9</accession>
<organism evidence="2 3">
    <name type="scientific">Olea europaea subsp. europaea</name>
    <dbReference type="NCBI Taxonomy" id="158383"/>
    <lineage>
        <taxon>Eukaryota</taxon>
        <taxon>Viridiplantae</taxon>
        <taxon>Streptophyta</taxon>
        <taxon>Embryophyta</taxon>
        <taxon>Tracheophyta</taxon>
        <taxon>Spermatophyta</taxon>
        <taxon>Magnoliopsida</taxon>
        <taxon>eudicotyledons</taxon>
        <taxon>Gunneridae</taxon>
        <taxon>Pentapetalae</taxon>
        <taxon>asterids</taxon>
        <taxon>lamiids</taxon>
        <taxon>Lamiales</taxon>
        <taxon>Oleaceae</taxon>
        <taxon>Oleeae</taxon>
        <taxon>Olea</taxon>
    </lineage>
</organism>
<dbReference type="Proteomes" id="UP000594638">
    <property type="component" value="Unassembled WGS sequence"/>
</dbReference>
<proteinExistence type="predicted"/>
<dbReference type="Gramene" id="OE9A013367T1">
    <property type="protein sequence ID" value="OE9A013367C1"/>
    <property type="gene ID" value="OE9A013367"/>
</dbReference>
<evidence type="ECO:0000256" key="1">
    <source>
        <dbReference type="SAM" id="MobiDB-lite"/>
    </source>
</evidence>